<sequence length="180" mass="19871">MMEGMVESLECPPNLLTRLEMSRGKPRHRAVTSRQCGLVSLAALSSIAFSGSVTGLSNETTRPFAIFLMIVSSAGIIASVLVIIRQPQSREQLSFKTRQECHRHDTTRHGSKEAILKARQMQRRPPPPLLPFSVATIVHTHASKGLLYLLCNADDDDDDGCPVSVGQRAVPYCDEEEKEE</sequence>
<evidence type="ECO:0000256" key="1">
    <source>
        <dbReference type="SAM" id="Phobius"/>
    </source>
</evidence>
<reference evidence="2 3" key="1">
    <citation type="journal article" date="2017" name="Gigascience">
        <title>Genome sequence of the small brown planthopper, Laodelphax striatellus.</title>
        <authorList>
            <person name="Zhu J."/>
            <person name="Jiang F."/>
            <person name="Wang X."/>
            <person name="Yang P."/>
            <person name="Bao Y."/>
            <person name="Zhao W."/>
            <person name="Wang W."/>
            <person name="Lu H."/>
            <person name="Wang Q."/>
            <person name="Cui N."/>
            <person name="Li J."/>
            <person name="Chen X."/>
            <person name="Luo L."/>
            <person name="Yu J."/>
            <person name="Kang L."/>
            <person name="Cui F."/>
        </authorList>
    </citation>
    <scope>NUCLEOTIDE SEQUENCE [LARGE SCALE GENOMIC DNA]</scope>
    <source>
        <strain evidence="2">Lst14</strain>
    </source>
</reference>
<feature type="transmembrane region" description="Helical" evidence="1">
    <location>
        <begin position="36"/>
        <end position="57"/>
    </location>
</feature>
<protein>
    <submittedName>
        <fullName evidence="2">Uncharacterized protein</fullName>
    </submittedName>
</protein>
<evidence type="ECO:0000313" key="3">
    <source>
        <dbReference type="Proteomes" id="UP000291343"/>
    </source>
</evidence>
<keyword evidence="1" id="KW-0812">Transmembrane</keyword>
<dbReference type="EMBL" id="QKKF02002906">
    <property type="protein sequence ID" value="RZF47944.1"/>
    <property type="molecule type" value="Genomic_DNA"/>
</dbReference>
<gene>
    <name evidence="2" type="ORF">LSTR_LSTR008748</name>
</gene>
<name>A0A482XQK9_LAOST</name>
<keyword evidence="1" id="KW-1133">Transmembrane helix</keyword>
<organism evidence="2 3">
    <name type="scientific">Laodelphax striatellus</name>
    <name type="common">Small brown planthopper</name>
    <name type="synonym">Delphax striatella</name>
    <dbReference type="NCBI Taxonomy" id="195883"/>
    <lineage>
        <taxon>Eukaryota</taxon>
        <taxon>Metazoa</taxon>
        <taxon>Ecdysozoa</taxon>
        <taxon>Arthropoda</taxon>
        <taxon>Hexapoda</taxon>
        <taxon>Insecta</taxon>
        <taxon>Pterygota</taxon>
        <taxon>Neoptera</taxon>
        <taxon>Paraneoptera</taxon>
        <taxon>Hemiptera</taxon>
        <taxon>Auchenorrhyncha</taxon>
        <taxon>Fulgoroidea</taxon>
        <taxon>Delphacidae</taxon>
        <taxon>Criomorphinae</taxon>
        <taxon>Laodelphax</taxon>
    </lineage>
</organism>
<feature type="transmembrane region" description="Helical" evidence="1">
    <location>
        <begin position="63"/>
        <end position="84"/>
    </location>
</feature>
<dbReference type="InParanoid" id="A0A482XQK9"/>
<accession>A0A482XQK9</accession>
<keyword evidence="1" id="KW-0472">Membrane</keyword>
<evidence type="ECO:0000313" key="2">
    <source>
        <dbReference type="EMBL" id="RZF47944.1"/>
    </source>
</evidence>
<keyword evidence="3" id="KW-1185">Reference proteome</keyword>
<dbReference type="AlphaFoldDB" id="A0A482XQK9"/>
<proteinExistence type="predicted"/>
<comment type="caution">
    <text evidence="2">The sequence shown here is derived from an EMBL/GenBank/DDBJ whole genome shotgun (WGS) entry which is preliminary data.</text>
</comment>
<dbReference type="Proteomes" id="UP000291343">
    <property type="component" value="Unassembled WGS sequence"/>
</dbReference>